<dbReference type="AlphaFoldDB" id="A0A4R8I454"/>
<dbReference type="Proteomes" id="UP000295313">
    <property type="component" value="Unassembled WGS sequence"/>
</dbReference>
<reference evidence="1 2" key="1">
    <citation type="submission" date="2019-03" db="EMBL/GenBank/DDBJ databases">
        <title>Genomic Encyclopedia of Type Strains, Phase III (KMG-III): the genomes of soil and plant-associated and newly described type strains.</title>
        <authorList>
            <person name="Whitman W."/>
        </authorList>
    </citation>
    <scope>NUCLEOTIDE SEQUENCE [LARGE SCALE GENOMIC DNA]</scope>
    <source>
        <strain evidence="1 2">CGMCC 1.12802</strain>
    </source>
</reference>
<sequence length="258" mass="30565">MKPQDLIDEILEQFYNGIGIKYKHQKDESISLSRYFNFRLKLIAVRPRNVYVSKESLPNIYFSENRESIFLLLEKLRNGIDVNPFQSKQFFNSDYHDMMFNDWAIHHLHLNHTKKNSTDYFNIRTGELLFVKISEDTAYVLDLKKHNDKNVWSNKDIIRIIRNNWNYLIEPYEVGGGQWYPNLNDEEIGIMRNKGFSFSINVDDKTYLMIGHGYSVSGDNGTAVELANEIYRWIGKNIDLFDSDIKKFKILLKKQMQL</sequence>
<comment type="caution">
    <text evidence="1">The sequence shown here is derived from an EMBL/GenBank/DDBJ whole genome shotgun (WGS) entry which is preliminary data.</text>
</comment>
<gene>
    <name evidence="1" type="ORF">B0I22_3157</name>
</gene>
<name>A0A4R8I454_9FLAO</name>
<organism evidence="1 2">
    <name type="scientific">Epilithonimonas xixisoli</name>
    <dbReference type="NCBI Taxonomy" id="1476462"/>
    <lineage>
        <taxon>Bacteria</taxon>
        <taxon>Pseudomonadati</taxon>
        <taxon>Bacteroidota</taxon>
        <taxon>Flavobacteriia</taxon>
        <taxon>Flavobacteriales</taxon>
        <taxon>Weeksellaceae</taxon>
        <taxon>Chryseobacterium group</taxon>
        <taxon>Epilithonimonas</taxon>
    </lineage>
</organism>
<evidence type="ECO:0000313" key="2">
    <source>
        <dbReference type="Proteomes" id="UP000295313"/>
    </source>
</evidence>
<keyword evidence="2" id="KW-1185">Reference proteome</keyword>
<dbReference type="OrthoDB" id="1322506at2"/>
<dbReference type="RefSeq" id="WP_133946134.1">
    <property type="nucleotide sequence ID" value="NZ_SOEO01000003.1"/>
</dbReference>
<protein>
    <submittedName>
        <fullName evidence="1">Uncharacterized protein</fullName>
    </submittedName>
</protein>
<accession>A0A4R8I454</accession>
<proteinExistence type="predicted"/>
<evidence type="ECO:0000313" key="1">
    <source>
        <dbReference type="EMBL" id="TDX83094.1"/>
    </source>
</evidence>
<dbReference type="EMBL" id="SOEO01000003">
    <property type="protein sequence ID" value="TDX83094.1"/>
    <property type="molecule type" value="Genomic_DNA"/>
</dbReference>